<evidence type="ECO:0000313" key="2">
    <source>
        <dbReference type="Proteomes" id="UP000464178"/>
    </source>
</evidence>
<proteinExistence type="predicted"/>
<name>A0A6P2D0T3_9BACT</name>
<dbReference type="Proteomes" id="UP000464178">
    <property type="component" value="Chromosome"/>
</dbReference>
<reference evidence="1 2" key="1">
    <citation type="submission" date="2019-05" db="EMBL/GenBank/DDBJ databases">
        <authorList>
            <consortium name="Science for Life Laboratories"/>
        </authorList>
    </citation>
    <scope>NUCLEOTIDE SEQUENCE [LARGE SCALE GENOMIC DNA]</scope>
    <source>
        <strain evidence="1">Soil9</strain>
    </source>
</reference>
<keyword evidence="2" id="KW-1185">Reference proteome</keyword>
<dbReference type="Gene3D" id="1.10.238.160">
    <property type="match status" value="1"/>
</dbReference>
<accession>A0A6P2D0T3</accession>
<dbReference type="AlphaFoldDB" id="A0A6P2D0T3"/>
<evidence type="ECO:0000313" key="1">
    <source>
        <dbReference type="EMBL" id="VTR94739.1"/>
    </source>
</evidence>
<dbReference type="KEGG" id="gms:SOIL9_29750"/>
<organism evidence="1 2">
    <name type="scientific">Gemmata massiliana</name>
    <dbReference type="NCBI Taxonomy" id="1210884"/>
    <lineage>
        <taxon>Bacteria</taxon>
        <taxon>Pseudomonadati</taxon>
        <taxon>Planctomycetota</taxon>
        <taxon>Planctomycetia</taxon>
        <taxon>Gemmatales</taxon>
        <taxon>Gemmataceae</taxon>
        <taxon>Gemmata</taxon>
    </lineage>
</organism>
<dbReference type="RefSeq" id="WP_261360708.1">
    <property type="nucleotide sequence ID" value="NZ_LR593886.1"/>
</dbReference>
<gene>
    <name evidence="1" type="ORF">SOIL9_29750</name>
</gene>
<sequence>MIPRGSLPKAVHVEGSGDRWRRADLDKWIERLKPARKKRA</sequence>
<protein>
    <submittedName>
        <fullName evidence="1">Uncharacterized protein</fullName>
    </submittedName>
</protein>
<dbReference type="EMBL" id="LR593886">
    <property type="protein sequence ID" value="VTR94739.1"/>
    <property type="molecule type" value="Genomic_DNA"/>
</dbReference>